<reference evidence="2" key="1">
    <citation type="submission" date="2014-09" db="EMBL/GenBank/DDBJ databases">
        <title>Genome sequence of the luminous mushroom Mycena chlorophos for searching fungal bioluminescence genes.</title>
        <authorList>
            <person name="Tanaka Y."/>
            <person name="Kasuga D."/>
            <person name="Oba Y."/>
            <person name="Hase S."/>
            <person name="Sato K."/>
            <person name="Oba Y."/>
            <person name="Sakakibara Y."/>
        </authorList>
    </citation>
    <scope>NUCLEOTIDE SEQUENCE</scope>
</reference>
<keyword evidence="3" id="KW-1185">Reference proteome</keyword>
<dbReference type="EMBL" id="DF847963">
    <property type="protein sequence ID" value="GAT52819.1"/>
    <property type="molecule type" value="Genomic_DNA"/>
</dbReference>
<feature type="region of interest" description="Disordered" evidence="1">
    <location>
        <begin position="6"/>
        <end position="28"/>
    </location>
</feature>
<protein>
    <recommendedName>
        <fullName evidence="4">C2H2-type domain-containing protein</fullName>
    </recommendedName>
</protein>
<accession>A0ABQ0LNZ7</accession>
<organism evidence="2 3">
    <name type="scientific">Mycena chlorophos</name>
    <name type="common">Agaric fungus</name>
    <name type="synonym">Agaricus chlorophos</name>
    <dbReference type="NCBI Taxonomy" id="658473"/>
    <lineage>
        <taxon>Eukaryota</taxon>
        <taxon>Fungi</taxon>
        <taxon>Dikarya</taxon>
        <taxon>Basidiomycota</taxon>
        <taxon>Agaricomycotina</taxon>
        <taxon>Agaricomycetes</taxon>
        <taxon>Agaricomycetidae</taxon>
        <taxon>Agaricales</taxon>
        <taxon>Marasmiineae</taxon>
        <taxon>Mycenaceae</taxon>
        <taxon>Mycena</taxon>
    </lineage>
</organism>
<evidence type="ECO:0000256" key="1">
    <source>
        <dbReference type="SAM" id="MobiDB-lite"/>
    </source>
</evidence>
<evidence type="ECO:0008006" key="4">
    <source>
        <dbReference type="Google" id="ProtNLM"/>
    </source>
</evidence>
<evidence type="ECO:0000313" key="3">
    <source>
        <dbReference type="Proteomes" id="UP000815677"/>
    </source>
</evidence>
<feature type="compositionally biased region" description="Acidic residues" evidence="1">
    <location>
        <begin position="108"/>
        <end position="120"/>
    </location>
</feature>
<sequence>MAIYFITHGPPPPVDSKPPTSLPATTMGRKLDPFYTNNFTRLKDVHNKSKRNMFKCNHCGTELEHRENRLAQHTTDATKCEKAPPAARTAAHTLMLQKATTKRTAGDSSDEDEGAEDEDEQPQKKKQKKQKQAVLDGFVDHPMTKDQAKAANVKLLRYLIHSNSAFLNAENLFLAEFVNELRPSFKISSRTTMSTLLLDAEHSRVHLDAVKTLTSWGRSGTLLIDGWDDELHRSLYGTTAGKVGEPTVVMGLQDLTGHRGSSKSIFEAAKTSASTMGMRG</sequence>
<proteinExistence type="predicted"/>
<feature type="region of interest" description="Disordered" evidence="1">
    <location>
        <begin position="98"/>
        <end position="133"/>
    </location>
</feature>
<dbReference type="Proteomes" id="UP000815677">
    <property type="component" value="Unassembled WGS sequence"/>
</dbReference>
<evidence type="ECO:0000313" key="2">
    <source>
        <dbReference type="EMBL" id="GAT52819.1"/>
    </source>
</evidence>
<gene>
    <name evidence="2" type="ORF">MCHLO_09835</name>
</gene>
<name>A0ABQ0LNZ7_MYCCL</name>